<dbReference type="OrthoDB" id="6162476at2759"/>
<dbReference type="PANTHER" id="PTHR12322:SF110">
    <property type="entry name" value="DOUBLESEX- AND MAB-3-RELATED TRANSCRIPTION FACTOR DMD-10"/>
    <property type="match status" value="1"/>
</dbReference>
<dbReference type="InterPro" id="IPR001275">
    <property type="entry name" value="DM_DNA-bd"/>
</dbReference>
<dbReference type="GO" id="GO:0046872">
    <property type="term" value="F:metal ion binding"/>
    <property type="evidence" value="ECO:0007669"/>
    <property type="project" value="UniProtKB-KW"/>
</dbReference>
<protein>
    <submittedName>
        <fullName evidence="10">DM domain-containing protein</fullName>
    </submittedName>
</protein>
<dbReference type="GO" id="GO:0007548">
    <property type="term" value="P:sex differentiation"/>
    <property type="evidence" value="ECO:0007669"/>
    <property type="project" value="TreeGrafter"/>
</dbReference>
<comment type="subcellular location">
    <subcellularLocation>
        <location evidence="5">Nucleus</location>
    </subcellularLocation>
</comment>
<evidence type="ECO:0000259" key="6">
    <source>
        <dbReference type="PROSITE" id="PS50809"/>
    </source>
</evidence>
<name>A0A0N4UPY0_DRAME</name>
<dbReference type="Pfam" id="PF00751">
    <property type="entry name" value="DM"/>
    <property type="match status" value="1"/>
</dbReference>
<dbReference type="GO" id="GO:0000978">
    <property type="term" value="F:RNA polymerase II cis-regulatory region sequence-specific DNA binding"/>
    <property type="evidence" value="ECO:0007669"/>
    <property type="project" value="TreeGrafter"/>
</dbReference>
<dbReference type="AlphaFoldDB" id="A0A0N4UPY0"/>
<dbReference type="InterPro" id="IPR026607">
    <property type="entry name" value="DMRT"/>
</dbReference>
<evidence type="ECO:0000313" key="9">
    <source>
        <dbReference type="Proteomes" id="UP000274756"/>
    </source>
</evidence>
<dbReference type="PROSITE" id="PS50809">
    <property type="entry name" value="DM_2"/>
    <property type="match status" value="1"/>
</dbReference>
<reference evidence="7 9" key="2">
    <citation type="submission" date="2018-11" db="EMBL/GenBank/DDBJ databases">
        <authorList>
            <consortium name="Pathogen Informatics"/>
        </authorList>
    </citation>
    <scope>NUCLEOTIDE SEQUENCE [LARGE SCALE GENOMIC DNA]</scope>
</reference>
<dbReference type="EMBL" id="UYYG01000151">
    <property type="protein sequence ID" value="VDN53596.1"/>
    <property type="molecule type" value="Genomic_DNA"/>
</dbReference>
<dbReference type="Gene3D" id="4.10.1040.10">
    <property type="entry name" value="DM DNA-binding domain"/>
    <property type="match status" value="1"/>
</dbReference>
<dbReference type="GO" id="GO:0005634">
    <property type="term" value="C:nucleus"/>
    <property type="evidence" value="ECO:0007669"/>
    <property type="project" value="UniProtKB-SubCell"/>
</dbReference>
<evidence type="ECO:0000313" key="7">
    <source>
        <dbReference type="EMBL" id="VDN53596.1"/>
    </source>
</evidence>
<gene>
    <name evidence="7" type="ORF">DME_LOCUS3569</name>
</gene>
<evidence type="ECO:0000313" key="10">
    <source>
        <dbReference type="WBParaSite" id="DME_0001004201-mRNA-1"/>
    </source>
</evidence>
<keyword evidence="4 5" id="KW-0539">Nucleus</keyword>
<keyword evidence="3 5" id="KW-0238">DNA-binding</keyword>
<reference evidence="10" key="1">
    <citation type="submission" date="2017-02" db="UniProtKB">
        <authorList>
            <consortium name="WormBaseParasite"/>
        </authorList>
    </citation>
    <scope>IDENTIFICATION</scope>
</reference>
<feature type="DNA-binding region" description="DM" evidence="5">
    <location>
        <begin position="8"/>
        <end position="55"/>
    </location>
</feature>
<keyword evidence="1 5" id="KW-0479">Metal-binding</keyword>
<dbReference type="Proteomes" id="UP000274756">
    <property type="component" value="Unassembled WGS sequence"/>
</dbReference>
<dbReference type="InterPro" id="IPR036407">
    <property type="entry name" value="DM_DNA-bd_sf"/>
</dbReference>
<accession>A0A0N4UPY0</accession>
<proteinExistence type="predicted"/>
<dbReference type="FunFam" id="4.10.1040.10:FF:000001">
    <property type="entry name" value="doublesex- and mab-3-related transcription factor 1"/>
    <property type="match status" value="1"/>
</dbReference>
<dbReference type="GO" id="GO:0000981">
    <property type="term" value="F:DNA-binding transcription factor activity, RNA polymerase II-specific"/>
    <property type="evidence" value="ECO:0007669"/>
    <property type="project" value="TreeGrafter"/>
</dbReference>
<dbReference type="PANTHER" id="PTHR12322">
    <property type="entry name" value="DOUBLESEX AND MAB-3 RELATED TRANSCRIPTION FACTOR DMRT"/>
    <property type="match status" value="1"/>
</dbReference>
<dbReference type="SUPFAM" id="SSF82927">
    <property type="entry name" value="Cysteine-rich DNA binding domain, (DM domain)"/>
    <property type="match status" value="1"/>
</dbReference>
<organism evidence="8 10">
    <name type="scientific">Dracunculus medinensis</name>
    <name type="common">Guinea worm</name>
    <dbReference type="NCBI Taxonomy" id="318479"/>
    <lineage>
        <taxon>Eukaryota</taxon>
        <taxon>Metazoa</taxon>
        <taxon>Ecdysozoa</taxon>
        <taxon>Nematoda</taxon>
        <taxon>Chromadorea</taxon>
        <taxon>Rhabditida</taxon>
        <taxon>Spirurina</taxon>
        <taxon>Dracunculoidea</taxon>
        <taxon>Dracunculidae</taxon>
        <taxon>Dracunculus</taxon>
    </lineage>
</organism>
<evidence type="ECO:0000256" key="4">
    <source>
        <dbReference type="ARBA" id="ARBA00023242"/>
    </source>
</evidence>
<dbReference type="STRING" id="318479.A0A0N4UPY0"/>
<dbReference type="Proteomes" id="UP000038040">
    <property type="component" value="Unplaced"/>
</dbReference>
<dbReference type="PROSITE" id="PS40000">
    <property type="entry name" value="DM_1"/>
    <property type="match status" value="1"/>
</dbReference>
<evidence type="ECO:0000256" key="3">
    <source>
        <dbReference type="ARBA" id="ARBA00023125"/>
    </source>
</evidence>
<evidence type="ECO:0000256" key="5">
    <source>
        <dbReference type="PROSITE-ProRule" id="PRU00070"/>
    </source>
</evidence>
<feature type="domain" description="DM" evidence="6">
    <location>
        <begin position="8"/>
        <end position="55"/>
    </location>
</feature>
<keyword evidence="2 5" id="KW-0862">Zinc</keyword>
<dbReference type="WBParaSite" id="DME_0001004201-mRNA-1">
    <property type="protein sequence ID" value="DME_0001004201-mRNA-1"/>
    <property type="gene ID" value="DME_0001004201"/>
</dbReference>
<evidence type="ECO:0000256" key="1">
    <source>
        <dbReference type="ARBA" id="ARBA00022723"/>
    </source>
</evidence>
<dbReference type="SMART" id="SM00301">
    <property type="entry name" value="DM"/>
    <property type="match status" value="1"/>
</dbReference>
<keyword evidence="9" id="KW-1185">Reference proteome</keyword>
<sequence length="296" mass="32255">MTERVPNCQKCGQHGRKSRLKGHKRICPFRDCGCVKCQVVSERQKLMADQIKIRRRQRKDTILNITRDNITATLNVAAAVAANSSLPYFSSLNNLLYRQLQHSIQQSPLFLMNPTAAAAAAAANGIVDCSTINSLNYLQTRPDIFEKTVANQSQTNKLSDLPVILPPVPISTQSIGNIPLAAASSSSATSTPLSSETTAHDLGSSQIAVPVAINPTRSPTSLHSTSYNVAKNQDDNRFINADDNNNNTTNGVGQLIDNDQLFQSLLANVRMLEQKICLDVLQENSNPSAFVNIRSL</sequence>
<evidence type="ECO:0000313" key="8">
    <source>
        <dbReference type="Proteomes" id="UP000038040"/>
    </source>
</evidence>
<evidence type="ECO:0000256" key="2">
    <source>
        <dbReference type="ARBA" id="ARBA00022833"/>
    </source>
</evidence>